<dbReference type="RefSeq" id="WP_036657254.1">
    <property type="nucleotide sequence ID" value="NZ_JQCR01000003.1"/>
</dbReference>
<evidence type="ECO:0008006" key="4">
    <source>
        <dbReference type="Google" id="ProtNLM"/>
    </source>
</evidence>
<dbReference type="PANTHER" id="PTHR43649:SF14">
    <property type="entry name" value="BLR3389 PROTEIN"/>
    <property type="match status" value="1"/>
</dbReference>
<accession>A0A098M727</accession>
<dbReference type="eggNOG" id="COG1653">
    <property type="taxonomic scope" value="Bacteria"/>
</dbReference>
<comment type="caution">
    <text evidence="2">The sequence shown here is derived from an EMBL/GenBank/DDBJ whole genome shotgun (WGS) entry which is preliminary data.</text>
</comment>
<name>A0A098M727_9BACL</name>
<protein>
    <recommendedName>
        <fullName evidence="4">ABC transporter substrate-binding protein</fullName>
    </recommendedName>
</protein>
<evidence type="ECO:0000313" key="3">
    <source>
        <dbReference type="Proteomes" id="UP000029734"/>
    </source>
</evidence>
<dbReference type="STRING" id="268407.PWYN_25200"/>
<dbReference type="Proteomes" id="UP000029734">
    <property type="component" value="Unassembled WGS sequence"/>
</dbReference>
<keyword evidence="1" id="KW-0732">Signal</keyword>
<dbReference type="PANTHER" id="PTHR43649">
    <property type="entry name" value="ARABINOSE-BINDING PROTEIN-RELATED"/>
    <property type="match status" value="1"/>
</dbReference>
<keyword evidence="3" id="KW-1185">Reference proteome</keyword>
<dbReference type="Gene3D" id="3.40.190.10">
    <property type="entry name" value="Periplasmic binding protein-like II"/>
    <property type="match status" value="2"/>
</dbReference>
<proteinExistence type="predicted"/>
<sequence length="448" mass="49421">MKLKVIALIFSMMLSLTDCTSTINSTNPTISGDGGNEATVQDITKKQESITLKLFTALADRSNGQGKIEQQIIDAYMKEHSNVTIEVEALQDEPYKSKVKIYASSNTLPDIIQSWGQTSFIQPLIDEGILAELNEADFTSNSFVSGSLDGFKQAGKLYGLPRNTDFFVMYYNQKILADNGIKIPKTTQEWFAATKKLRAQGINPITTNAVEGWSLPIWFEYIAQRHTGDFTKMDDVLAGKATFTGDEQFLAAANELQQFQKDNALAEGFLTADYGASRNLFGQGKAAFFLMGSWESSLATDENFSEEFRNNVAAAPYPASVAGKLTDVAAWFGGGYSVSANSKNKEEAIQFLKYFYAPENWAKQIWQSGAGIPAQKFDQYLTGTENNLQKGLVDIFNSISTSSGTPLQDQGNNEFKNLVMEAHQSLMDGRCTPVEFLKKLDAAVKMNQ</sequence>
<reference evidence="2 3" key="1">
    <citation type="submission" date="2014-08" db="EMBL/GenBank/DDBJ databases">
        <authorList>
            <person name="den Bakker H.C."/>
        </authorList>
    </citation>
    <scope>NUCLEOTIDE SEQUENCE [LARGE SCALE GENOMIC DNA]</scope>
    <source>
        <strain evidence="2 3">DSM 18334</strain>
    </source>
</reference>
<dbReference type="InterPro" id="IPR050490">
    <property type="entry name" value="Bact_solute-bd_prot1"/>
</dbReference>
<dbReference type="InterPro" id="IPR006059">
    <property type="entry name" value="SBP"/>
</dbReference>
<evidence type="ECO:0000313" key="2">
    <source>
        <dbReference type="EMBL" id="KGE17853.1"/>
    </source>
</evidence>
<organism evidence="2 3">
    <name type="scientific">Paenibacillus wynnii</name>
    <dbReference type="NCBI Taxonomy" id="268407"/>
    <lineage>
        <taxon>Bacteria</taxon>
        <taxon>Bacillati</taxon>
        <taxon>Bacillota</taxon>
        <taxon>Bacilli</taxon>
        <taxon>Bacillales</taxon>
        <taxon>Paenibacillaceae</taxon>
        <taxon>Paenibacillus</taxon>
    </lineage>
</organism>
<dbReference type="OrthoDB" id="9798191at2"/>
<feature type="chain" id="PRO_5038922761" description="ABC transporter substrate-binding protein" evidence="1">
    <location>
        <begin position="21"/>
        <end position="448"/>
    </location>
</feature>
<dbReference type="EMBL" id="JQCR01000003">
    <property type="protein sequence ID" value="KGE17853.1"/>
    <property type="molecule type" value="Genomic_DNA"/>
</dbReference>
<dbReference type="AlphaFoldDB" id="A0A098M727"/>
<dbReference type="Pfam" id="PF01547">
    <property type="entry name" value="SBP_bac_1"/>
    <property type="match status" value="1"/>
</dbReference>
<evidence type="ECO:0000256" key="1">
    <source>
        <dbReference type="SAM" id="SignalP"/>
    </source>
</evidence>
<dbReference type="SUPFAM" id="SSF53850">
    <property type="entry name" value="Periplasmic binding protein-like II"/>
    <property type="match status" value="1"/>
</dbReference>
<feature type="signal peptide" evidence="1">
    <location>
        <begin position="1"/>
        <end position="20"/>
    </location>
</feature>
<reference evidence="2 3" key="2">
    <citation type="submission" date="2014-10" db="EMBL/GenBank/DDBJ databases">
        <title>Comparative genomics of the Paenibacillus odorifer group.</title>
        <authorList>
            <person name="Tsai Y.-C."/>
            <person name="Martin N."/>
            <person name="Korlach J."/>
            <person name="Wiedmann M."/>
        </authorList>
    </citation>
    <scope>NUCLEOTIDE SEQUENCE [LARGE SCALE GENOMIC DNA]</scope>
    <source>
        <strain evidence="2 3">DSM 18334</strain>
    </source>
</reference>
<gene>
    <name evidence="2" type="ORF">PWYN_25200</name>
</gene>